<keyword evidence="11" id="KW-1185">Reference proteome</keyword>
<keyword evidence="3" id="KW-1003">Cell membrane</keyword>
<keyword evidence="4" id="KW-0997">Cell inner membrane</keyword>
<comment type="caution">
    <text evidence="10">The sequence shown here is derived from an EMBL/GenBank/DDBJ whole genome shotgun (WGS) entry which is preliminary data.</text>
</comment>
<evidence type="ECO:0000256" key="2">
    <source>
        <dbReference type="ARBA" id="ARBA00022448"/>
    </source>
</evidence>
<evidence type="ECO:0000256" key="7">
    <source>
        <dbReference type="ARBA" id="ARBA00023136"/>
    </source>
</evidence>
<dbReference type="PANTHER" id="PTHR30574">
    <property type="entry name" value="INNER MEMBRANE PROTEIN YEDE"/>
    <property type="match status" value="1"/>
</dbReference>
<protein>
    <submittedName>
        <fullName evidence="10">YeeE/YedE family protein</fullName>
    </submittedName>
</protein>
<keyword evidence="6 9" id="KW-1133">Transmembrane helix</keyword>
<evidence type="ECO:0000313" key="10">
    <source>
        <dbReference type="EMBL" id="MBD8051242.1"/>
    </source>
</evidence>
<evidence type="ECO:0000256" key="8">
    <source>
        <dbReference type="ARBA" id="ARBA00035655"/>
    </source>
</evidence>
<evidence type="ECO:0000256" key="1">
    <source>
        <dbReference type="ARBA" id="ARBA00004429"/>
    </source>
</evidence>
<dbReference type="PANTHER" id="PTHR30574:SF1">
    <property type="entry name" value="SULPHUR TRANSPORT DOMAIN-CONTAINING PROTEIN"/>
    <property type="match status" value="1"/>
</dbReference>
<evidence type="ECO:0000313" key="11">
    <source>
        <dbReference type="Proteomes" id="UP000647424"/>
    </source>
</evidence>
<dbReference type="AlphaFoldDB" id="A0A927FIQ2"/>
<keyword evidence="5 9" id="KW-0812">Transmembrane</keyword>
<evidence type="ECO:0000256" key="3">
    <source>
        <dbReference type="ARBA" id="ARBA00022475"/>
    </source>
</evidence>
<reference evidence="10" key="1">
    <citation type="submission" date="2020-09" db="EMBL/GenBank/DDBJ databases">
        <title>Genome seq and assembly of Limnohabitants sp.</title>
        <authorList>
            <person name="Chhetri G."/>
        </authorList>
    </citation>
    <scope>NUCLEOTIDE SEQUENCE</scope>
    <source>
        <strain evidence="10">JUR4</strain>
    </source>
</reference>
<keyword evidence="2" id="KW-0813">Transport</keyword>
<proteinExistence type="inferred from homology"/>
<dbReference type="RefSeq" id="WP_191819690.1">
    <property type="nucleotide sequence ID" value="NZ_JACYFT010000002.1"/>
</dbReference>
<dbReference type="InterPro" id="IPR007272">
    <property type="entry name" value="Sulf_transp_TsuA/YedE"/>
</dbReference>
<comment type="similarity">
    <text evidence="8">Belongs to the TsuA/YedE (TC 9.B.102) family.</text>
</comment>
<name>A0A927FIQ2_9BURK</name>
<dbReference type="Pfam" id="PF04143">
    <property type="entry name" value="Sulf_transp"/>
    <property type="match status" value="1"/>
</dbReference>
<comment type="subcellular location">
    <subcellularLocation>
        <location evidence="1">Cell inner membrane</location>
        <topology evidence="1">Multi-pass membrane protein</topology>
    </subcellularLocation>
</comment>
<evidence type="ECO:0000256" key="4">
    <source>
        <dbReference type="ARBA" id="ARBA00022519"/>
    </source>
</evidence>
<gene>
    <name evidence="10" type="ORF">IC609_11850</name>
</gene>
<organism evidence="10 11">
    <name type="scientific">Limnohabitans radicicola</name>
    <dbReference type="NCBI Taxonomy" id="2771427"/>
    <lineage>
        <taxon>Bacteria</taxon>
        <taxon>Pseudomonadati</taxon>
        <taxon>Pseudomonadota</taxon>
        <taxon>Betaproteobacteria</taxon>
        <taxon>Burkholderiales</taxon>
        <taxon>Comamonadaceae</taxon>
        <taxon>Limnohabitans</taxon>
    </lineage>
</organism>
<feature type="transmembrane region" description="Helical" evidence="9">
    <location>
        <begin position="12"/>
        <end position="30"/>
    </location>
</feature>
<dbReference type="EMBL" id="JACYFT010000002">
    <property type="protein sequence ID" value="MBD8051242.1"/>
    <property type="molecule type" value="Genomic_DNA"/>
</dbReference>
<evidence type="ECO:0000256" key="6">
    <source>
        <dbReference type="ARBA" id="ARBA00022989"/>
    </source>
</evidence>
<evidence type="ECO:0000256" key="9">
    <source>
        <dbReference type="SAM" id="Phobius"/>
    </source>
</evidence>
<dbReference type="GO" id="GO:0005886">
    <property type="term" value="C:plasma membrane"/>
    <property type="evidence" value="ECO:0007669"/>
    <property type="project" value="UniProtKB-SubCell"/>
</dbReference>
<feature type="transmembrane region" description="Helical" evidence="9">
    <location>
        <begin position="96"/>
        <end position="113"/>
    </location>
</feature>
<keyword evidence="7 9" id="KW-0472">Membrane</keyword>
<accession>A0A927FIQ2</accession>
<feature type="transmembrane region" description="Helical" evidence="9">
    <location>
        <begin position="66"/>
        <end position="84"/>
    </location>
</feature>
<sequence>MIETLFPLGWLHYLLGGLTIGAGVALLYLFNGWVGGMSTVFSSSWSFVFQRPFFQQDRFLSSRHWRLVYALGVVLGALIWRFALADGQAQHTSVPAWQLLVGGFLVGYGARLGNGCTSGHGICGLGSLQLPSLGAVLTFMATAFLTANLMAITTKGLA</sequence>
<feature type="transmembrane region" description="Helical" evidence="9">
    <location>
        <begin position="133"/>
        <end position="152"/>
    </location>
</feature>
<evidence type="ECO:0000256" key="5">
    <source>
        <dbReference type="ARBA" id="ARBA00022692"/>
    </source>
</evidence>
<dbReference type="Proteomes" id="UP000647424">
    <property type="component" value="Unassembled WGS sequence"/>
</dbReference>